<comment type="caution">
    <text evidence="5">The sequence shown here is derived from an EMBL/GenBank/DDBJ whole genome shotgun (WGS) entry which is preliminary data.</text>
</comment>
<dbReference type="Gene3D" id="3.40.50.720">
    <property type="entry name" value="NAD(P)-binding Rossmann-like Domain"/>
    <property type="match status" value="1"/>
</dbReference>
<dbReference type="PRINTS" id="PR00080">
    <property type="entry name" value="SDRFAMILY"/>
</dbReference>
<dbReference type="InterPro" id="IPR002347">
    <property type="entry name" value="SDR_fam"/>
</dbReference>
<dbReference type="InterPro" id="IPR036291">
    <property type="entry name" value="NAD(P)-bd_dom_sf"/>
</dbReference>
<accession>A0ABR1Q4D5</accession>
<proteinExistence type="inferred from homology"/>
<protein>
    <submittedName>
        <fullName evidence="5">Uncharacterized protein</fullName>
    </submittedName>
</protein>
<dbReference type="GeneID" id="92080484"/>
<evidence type="ECO:0000256" key="4">
    <source>
        <dbReference type="RuleBase" id="RU000363"/>
    </source>
</evidence>
<dbReference type="Pfam" id="PF00106">
    <property type="entry name" value="adh_short"/>
    <property type="match status" value="1"/>
</dbReference>
<dbReference type="Proteomes" id="UP001391051">
    <property type="component" value="Unassembled WGS sequence"/>
</dbReference>
<keyword evidence="2" id="KW-0521">NADP</keyword>
<dbReference type="PROSITE" id="PS00061">
    <property type="entry name" value="ADH_SHORT"/>
    <property type="match status" value="1"/>
</dbReference>
<comment type="similarity">
    <text evidence="1 4">Belongs to the short-chain dehydrogenases/reductases (SDR) family.</text>
</comment>
<sequence>MGGIDGNNHSNEPIVSTGEDNKLTVLITGCSDGGLGAALALAFHEAGFHVYATARDVAKMGELCAAAGPGIKTLPLDVQSASSIADCVARVKRLDILVNNAGTMMTMPLADVSIPQAKDIFDTNVWGVLAVTQAFLPLLLESARRQSGGGIIAVNTSVASVVAAPFLGVYSASKAATAMFCDTLRLELAVFGLHVVELKTGAVGPTKLIANNTSLLLAAPTTHGGGGVPVAGSGSSSAPPIILPEKSIYAPAREVVEDLLRRGYDGAWMPPTQWAKQVVQDLMQKKNAAAPPSRIWRGQSALLGWAVQFLPSFLTTGPVKRQTKYTQVEEVLRIARIYPGNDVE</sequence>
<name>A0ABR1Q4D5_9PEZI</name>
<organism evidence="5 6">
    <name type="scientific">Apiospora aurea</name>
    <dbReference type="NCBI Taxonomy" id="335848"/>
    <lineage>
        <taxon>Eukaryota</taxon>
        <taxon>Fungi</taxon>
        <taxon>Dikarya</taxon>
        <taxon>Ascomycota</taxon>
        <taxon>Pezizomycotina</taxon>
        <taxon>Sordariomycetes</taxon>
        <taxon>Xylariomycetidae</taxon>
        <taxon>Amphisphaeriales</taxon>
        <taxon>Apiosporaceae</taxon>
        <taxon>Apiospora</taxon>
    </lineage>
</organism>
<dbReference type="PANTHER" id="PTHR44169:SF6">
    <property type="entry name" value="NADPH-DEPENDENT 1-ACYLDIHYDROXYACETONE PHOSPHATE REDUCTASE"/>
    <property type="match status" value="1"/>
</dbReference>
<dbReference type="SUPFAM" id="SSF51735">
    <property type="entry name" value="NAD(P)-binding Rossmann-fold domains"/>
    <property type="match status" value="1"/>
</dbReference>
<dbReference type="RefSeq" id="XP_066696913.1">
    <property type="nucleotide sequence ID" value="XM_066847422.1"/>
</dbReference>
<reference evidence="5 6" key="1">
    <citation type="submission" date="2023-01" db="EMBL/GenBank/DDBJ databases">
        <title>Analysis of 21 Apiospora genomes using comparative genomics revels a genus with tremendous synthesis potential of carbohydrate active enzymes and secondary metabolites.</title>
        <authorList>
            <person name="Sorensen T."/>
        </authorList>
    </citation>
    <scope>NUCLEOTIDE SEQUENCE [LARGE SCALE GENOMIC DNA]</scope>
    <source>
        <strain evidence="5 6">CBS 24483</strain>
    </source>
</reference>
<evidence type="ECO:0000313" key="6">
    <source>
        <dbReference type="Proteomes" id="UP001391051"/>
    </source>
</evidence>
<dbReference type="PANTHER" id="PTHR44169">
    <property type="entry name" value="NADPH-DEPENDENT 1-ACYLDIHYDROXYACETONE PHOSPHATE REDUCTASE"/>
    <property type="match status" value="1"/>
</dbReference>
<dbReference type="EMBL" id="JAQQWE010000007">
    <property type="protein sequence ID" value="KAK7946879.1"/>
    <property type="molecule type" value="Genomic_DNA"/>
</dbReference>
<evidence type="ECO:0000256" key="2">
    <source>
        <dbReference type="ARBA" id="ARBA00022857"/>
    </source>
</evidence>
<keyword evidence="3" id="KW-0560">Oxidoreductase</keyword>
<dbReference type="PRINTS" id="PR00081">
    <property type="entry name" value="GDHRDH"/>
</dbReference>
<dbReference type="InterPro" id="IPR020904">
    <property type="entry name" value="Sc_DH/Rdtase_CS"/>
</dbReference>
<gene>
    <name evidence="5" type="ORF">PG986_011200</name>
</gene>
<evidence type="ECO:0000313" key="5">
    <source>
        <dbReference type="EMBL" id="KAK7946879.1"/>
    </source>
</evidence>
<evidence type="ECO:0000256" key="1">
    <source>
        <dbReference type="ARBA" id="ARBA00006484"/>
    </source>
</evidence>
<keyword evidence="6" id="KW-1185">Reference proteome</keyword>
<evidence type="ECO:0000256" key="3">
    <source>
        <dbReference type="ARBA" id="ARBA00023002"/>
    </source>
</evidence>